<evidence type="ECO:0000256" key="2">
    <source>
        <dbReference type="ARBA" id="ARBA00004370"/>
    </source>
</evidence>
<keyword evidence="8 12" id="KW-0560">Oxidoreductase</keyword>
<keyword evidence="10 12" id="KW-0503">Monooxygenase</keyword>
<feature type="region of interest" description="Disordered" evidence="13">
    <location>
        <begin position="376"/>
        <end position="401"/>
    </location>
</feature>
<feature type="compositionally biased region" description="Polar residues" evidence="13">
    <location>
        <begin position="385"/>
        <end position="395"/>
    </location>
</feature>
<evidence type="ECO:0000256" key="8">
    <source>
        <dbReference type="ARBA" id="ARBA00023002"/>
    </source>
</evidence>
<keyword evidence="6 12" id="KW-0479">Metal-binding</keyword>
<dbReference type="PROSITE" id="PS00086">
    <property type="entry name" value="CYTOCHROME_P450"/>
    <property type="match status" value="1"/>
</dbReference>
<protein>
    <recommendedName>
        <fullName evidence="16">Cytochrome P450</fullName>
    </recommendedName>
</protein>
<comment type="cofactor">
    <cofactor evidence="1">
        <name>heme</name>
        <dbReference type="ChEBI" id="CHEBI:30413"/>
    </cofactor>
</comment>
<evidence type="ECO:0000256" key="10">
    <source>
        <dbReference type="ARBA" id="ARBA00023033"/>
    </source>
</evidence>
<keyword evidence="11" id="KW-0472">Membrane</keyword>
<dbReference type="EMBL" id="JAKNSF020000020">
    <property type="protein sequence ID" value="KAK7732365.1"/>
    <property type="molecule type" value="Genomic_DNA"/>
</dbReference>
<dbReference type="PRINTS" id="PR00465">
    <property type="entry name" value="EP450IV"/>
</dbReference>
<sequence length="461" mass="52427">MEVYICDPDMIKEYRDVSDDHLSMFAVMTDEFQFKWTAPGGQYDAHRLGTPVMAKALGWQRLRTLHPKDPFFAEMATICREGLDQGLRMLGSPGTPCPTSASSNMVSVHPRDQKDVGGGDGEWISVPCFPLALEVVSLVTSKSLFGDADFWDDPKFLEICREYAAAVPRDAMLLHTVPEFLKPYVLEFFTVRKLYHKITDIICGELRSRRTIQKGKLADTPSRDLLDFGRQWIADSDYVNMYQDIHVANLISFTVFAALHTSSQLITLTIYELASRPEYVRGLRGEVEKCMAEHGAWTKASIDAMHALDSFIKETQRCNVLNASSLERIALKPFTFTNGLHLPKGTWIGTPHSPLFQDEAYYPNPSDFDPMRHARMRDSPDPQVRRQSPITATSDHSMHFGHGRHTCPGRHMASDEVKLVMAHLLLSYDFALFGPRPENMRLLKFNVPDMTARIWLRQRKQ</sequence>
<dbReference type="Pfam" id="PF00067">
    <property type="entry name" value="p450"/>
    <property type="match status" value="1"/>
</dbReference>
<comment type="subcellular location">
    <subcellularLocation>
        <location evidence="2">Membrane</location>
    </subcellularLocation>
</comment>
<evidence type="ECO:0000256" key="11">
    <source>
        <dbReference type="ARBA" id="ARBA00023136"/>
    </source>
</evidence>
<dbReference type="SUPFAM" id="SSF48264">
    <property type="entry name" value="Cytochrome P450"/>
    <property type="match status" value="1"/>
</dbReference>
<keyword evidence="7" id="KW-1133">Transmembrane helix</keyword>
<dbReference type="InterPro" id="IPR017972">
    <property type="entry name" value="Cyt_P450_CS"/>
</dbReference>
<dbReference type="PANTHER" id="PTHR46206">
    <property type="entry name" value="CYTOCHROME P450"/>
    <property type="match status" value="1"/>
</dbReference>
<reference evidence="14 15" key="1">
    <citation type="submission" date="2024-02" db="EMBL/GenBank/DDBJ databases">
        <title>De novo assembly and annotation of 12 fungi associated with fruit tree decline syndrome in Ontario, Canada.</title>
        <authorList>
            <person name="Sulman M."/>
            <person name="Ellouze W."/>
            <person name="Ilyukhin E."/>
        </authorList>
    </citation>
    <scope>NUCLEOTIDE SEQUENCE [LARGE SCALE GENOMIC DNA]</scope>
    <source>
        <strain evidence="14 15">M169</strain>
    </source>
</reference>
<keyword evidence="5" id="KW-0812">Transmembrane</keyword>
<evidence type="ECO:0000256" key="3">
    <source>
        <dbReference type="ARBA" id="ARBA00010617"/>
    </source>
</evidence>
<evidence type="ECO:0000256" key="9">
    <source>
        <dbReference type="ARBA" id="ARBA00023004"/>
    </source>
</evidence>
<dbReference type="Gene3D" id="1.10.630.10">
    <property type="entry name" value="Cytochrome P450"/>
    <property type="match status" value="1"/>
</dbReference>
<accession>A0ABR1PC30</accession>
<evidence type="ECO:0000256" key="5">
    <source>
        <dbReference type="ARBA" id="ARBA00022692"/>
    </source>
</evidence>
<evidence type="ECO:0000256" key="1">
    <source>
        <dbReference type="ARBA" id="ARBA00001971"/>
    </source>
</evidence>
<dbReference type="InterPro" id="IPR036396">
    <property type="entry name" value="Cyt_P450_sf"/>
</dbReference>
<proteinExistence type="inferred from homology"/>
<gene>
    <name evidence="14" type="ORF">SLS63_005043</name>
</gene>
<organism evidence="14 15">
    <name type="scientific">Diaporthe eres</name>
    <name type="common">Phomopsis oblonga</name>
    <dbReference type="NCBI Taxonomy" id="83184"/>
    <lineage>
        <taxon>Eukaryota</taxon>
        <taxon>Fungi</taxon>
        <taxon>Dikarya</taxon>
        <taxon>Ascomycota</taxon>
        <taxon>Pezizomycotina</taxon>
        <taxon>Sordariomycetes</taxon>
        <taxon>Sordariomycetidae</taxon>
        <taxon>Diaporthales</taxon>
        <taxon>Diaporthaceae</taxon>
        <taxon>Diaporthe</taxon>
        <taxon>Diaporthe eres species complex</taxon>
    </lineage>
</organism>
<keyword evidence="4 12" id="KW-0349">Heme</keyword>
<evidence type="ECO:0000313" key="15">
    <source>
        <dbReference type="Proteomes" id="UP001430848"/>
    </source>
</evidence>
<evidence type="ECO:0000256" key="13">
    <source>
        <dbReference type="SAM" id="MobiDB-lite"/>
    </source>
</evidence>
<evidence type="ECO:0000256" key="7">
    <source>
        <dbReference type="ARBA" id="ARBA00022989"/>
    </source>
</evidence>
<dbReference type="InterPro" id="IPR002403">
    <property type="entry name" value="Cyt_P450_E_grp-IV"/>
</dbReference>
<evidence type="ECO:0000313" key="14">
    <source>
        <dbReference type="EMBL" id="KAK7732365.1"/>
    </source>
</evidence>
<evidence type="ECO:0008006" key="16">
    <source>
        <dbReference type="Google" id="ProtNLM"/>
    </source>
</evidence>
<evidence type="ECO:0000256" key="12">
    <source>
        <dbReference type="RuleBase" id="RU000461"/>
    </source>
</evidence>
<evidence type="ECO:0000256" key="6">
    <source>
        <dbReference type="ARBA" id="ARBA00022723"/>
    </source>
</evidence>
<evidence type="ECO:0000256" key="4">
    <source>
        <dbReference type="ARBA" id="ARBA00022617"/>
    </source>
</evidence>
<keyword evidence="9 12" id="KW-0408">Iron</keyword>
<dbReference type="PANTHER" id="PTHR46206:SF5">
    <property type="entry name" value="P450, PUTATIVE (EUROFUNG)-RELATED"/>
    <property type="match status" value="1"/>
</dbReference>
<name>A0ABR1PC30_DIAER</name>
<comment type="caution">
    <text evidence="14">The sequence shown here is derived from an EMBL/GenBank/DDBJ whole genome shotgun (WGS) entry which is preliminary data.</text>
</comment>
<dbReference type="Proteomes" id="UP001430848">
    <property type="component" value="Unassembled WGS sequence"/>
</dbReference>
<comment type="similarity">
    <text evidence="3 12">Belongs to the cytochrome P450 family.</text>
</comment>
<keyword evidence="15" id="KW-1185">Reference proteome</keyword>
<dbReference type="CDD" id="cd11041">
    <property type="entry name" value="CYP503A1-like"/>
    <property type="match status" value="1"/>
</dbReference>
<dbReference type="InterPro" id="IPR001128">
    <property type="entry name" value="Cyt_P450"/>
</dbReference>